<accession>A0A6A6A413</accession>
<dbReference type="Pfam" id="PF00561">
    <property type="entry name" value="Abhydrolase_1"/>
    <property type="match status" value="1"/>
</dbReference>
<keyword evidence="2" id="KW-0378">Hydrolase</keyword>
<dbReference type="RefSeq" id="XP_033519723.1">
    <property type="nucleotide sequence ID" value="XM_033668916.1"/>
</dbReference>
<dbReference type="OrthoDB" id="294702at2759"/>
<evidence type="ECO:0000313" key="2">
    <source>
        <dbReference type="EMBL" id="KAF2125331.1"/>
    </source>
</evidence>
<feature type="domain" description="AB hydrolase-1" evidence="1">
    <location>
        <begin position="61"/>
        <end position="316"/>
    </location>
</feature>
<name>A0A6A6A413_9PLEO</name>
<dbReference type="Gene3D" id="3.40.50.1820">
    <property type="entry name" value="alpha/beta hydrolase"/>
    <property type="match status" value="1"/>
</dbReference>
<proteinExistence type="predicted"/>
<sequence>MQTYLTQLFTPTRQPTAPPLPALDPPPKCRFRLDNDTSHTLTLPDGRALGYAQYGSPTGKAIFYQHGLPGSRLEAATYHDLGLELGARIIATDRPGMGWSTPYAGRTLLDHAKDVEYLATHLGLREYAVLGVSGGGPYALALAVALPPTQLKAVALVCGIGPPDIGMRGAGWVHWLGFTIGWRYSPSFLLRWFFQRDPMGRVDLSDEQRLALMLRPSNVSAITHDKDRVLMSDEHVVRLMLRTTREAYTQGFEGVREDGRLICVDWGFCVEDVRPDLDVQLWYGREDTFVPLNHGEQIAKRLGGRARLRVEDDTHASISMNWKREQLEGLIRAI</sequence>
<dbReference type="GeneID" id="54409348"/>
<protein>
    <submittedName>
        <fullName evidence="2">Alpha/beta-hydrolase</fullName>
    </submittedName>
</protein>
<evidence type="ECO:0000259" key="1">
    <source>
        <dbReference type="Pfam" id="PF00561"/>
    </source>
</evidence>
<dbReference type="AlphaFoldDB" id="A0A6A6A413"/>
<evidence type="ECO:0000313" key="3">
    <source>
        <dbReference type="Proteomes" id="UP000799771"/>
    </source>
</evidence>
<dbReference type="InterPro" id="IPR000073">
    <property type="entry name" value="AB_hydrolase_1"/>
</dbReference>
<dbReference type="GO" id="GO:0016787">
    <property type="term" value="F:hydrolase activity"/>
    <property type="evidence" value="ECO:0007669"/>
    <property type="project" value="UniProtKB-KW"/>
</dbReference>
<dbReference type="EMBL" id="ML977516">
    <property type="protein sequence ID" value="KAF2125331.1"/>
    <property type="molecule type" value="Genomic_DNA"/>
</dbReference>
<dbReference type="PANTHER" id="PTHR45763:SF46">
    <property type="entry name" value="AB HYDROLASE-1 DOMAIN-CONTAINING PROTEIN"/>
    <property type="match status" value="1"/>
</dbReference>
<gene>
    <name evidence="2" type="ORF">P153DRAFT_370002</name>
</gene>
<dbReference type="SUPFAM" id="SSF53474">
    <property type="entry name" value="alpha/beta-Hydrolases"/>
    <property type="match status" value="1"/>
</dbReference>
<organism evidence="2 3">
    <name type="scientific">Dothidotthia symphoricarpi CBS 119687</name>
    <dbReference type="NCBI Taxonomy" id="1392245"/>
    <lineage>
        <taxon>Eukaryota</taxon>
        <taxon>Fungi</taxon>
        <taxon>Dikarya</taxon>
        <taxon>Ascomycota</taxon>
        <taxon>Pezizomycotina</taxon>
        <taxon>Dothideomycetes</taxon>
        <taxon>Pleosporomycetidae</taxon>
        <taxon>Pleosporales</taxon>
        <taxon>Dothidotthiaceae</taxon>
        <taxon>Dothidotthia</taxon>
    </lineage>
</organism>
<dbReference type="InterPro" id="IPR029058">
    <property type="entry name" value="AB_hydrolase_fold"/>
</dbReference>
<dbReference type="PANTHER" id="PTHR45763">
    <property type="entry name" value="HYDROLASE, ALPHA/BETA FOLD FAMILY PROTEIN, EXPRESSED-RELATED"/>
    <property type="match status" value="1"/>
</dbReference>
<dbReference type="Proteomes" id="UP000799771">
    <property type="component" value="Unassembled WGS sequence"/>
</dbReference>
<keyword evidence="3" id="KW-1185">Reference proteome</keyword>
<reference evidence="2" key="1">
    <citation type="journal article" date="2020" name="Stud. Mycol.">
        <title>101 Dothideomycetes genomes: a test case for predicting lifestyles and emergence of pathogens.</title>
        <authorList>
            <person name="Haridas S."/>
            <person name="Albert R."/>
            <person name="Binder M."/>
            <person name="Bloem J."/>
            <person name="Labutti K."/>
            <person name="Salamov A."/>
            <person name="Andreopoulos B."/>
            <person name="Baker S."/>
            <person name="Barry K."/>
            <person name="Bills G."/>
            <person name="Bluhm B."/>
            <person name="Cannon C."/>
            <person name="Castanera R."/>
            <person name="Culley D."/>
            <person name="Daum C."/>
            <person name="Ezra D."/>
            <person name="Gonzalez J."/>
            <person name="Henrissat B."/>
            <person name="Kuo A."/>
            <person name="Liang C."/>
            <person name="Lipzen A."/>
            <person name="Lutzoni F."/>
            <person name="Magnuson J."/>
            <person name="Mondo S."/>
            <person name="Nolan M."/>
            <person name="Ohm R."/>
            <person name="Pangilinan J."/>
            <person name="Park H.-J."/>
            <person name="Ramirez L."/>
            <person name="Alfaro M."/>
            <person name="Sun H."/>
            <person name="Tritt A."/>
            <person name="Yoshinaga Y."/>
            <person name="Zwiers L.-H."/>
            <person name="Turgeon B."/>
            <person name="Goodwin S."/>
            <person name="Spatafora J."/>
            <person name="Crous P."/>
            <person name="Grigoriev I."/>
        </authorList>
    </citation>
    <scope>NUCLEOTIDE SEQUENCE</scope>
    <source>
        <strain evidence="2">CBS 119687</strain>
    </source>
</reference>